<dbReference type="PANTHER" id="PTHR30012:SF0">
    <property type="entry name" value="TYPE II SECRETION SYSTEM PROTEIN F-RELATED"/>
    <property type="match status" value="1"/>
</dbReference>
<evidence type="ECO:0000256" key="4">
    <source>
        <dbReference type="ARBA" id="ARBA00022519"/>
    </source>
</evidence>
<keyword evidence="6 8" id="KW-1133">Transmembrane helix</keyword>
<feature type="transmembrane region" description="Helical" evidence="8">
    <location>
        <begin position="167"/>
        <end position="190"/>
    </location>
</feature>
<accession>A0A955KZU8</accession>
<evidence type="ECO:0000256" key="6">
    <source>
        <dbReference type="ARBA" id="ARBA00022989"/>
    </source>
</evidence>
<evidence type="ECO:0000256" key="2">
    <source>
        <dbReference type="ARBA" id="ARBA00005745"/>
    </source>
</evidence>
<keyword evidence="3" id="KW-1003">Cell membrane</keyword>
<feature type="transmembrane region" description="Helical" evidence="8">
    <location>
        <begin position="210"/>
        <end position="236"/>
    </location>
</feature>
<dbReference type="Proteomes" id="UP000760819">
    <property type="component" value="Unassembled WGS sequence"/>
</dbReference>
<evidence type="ECO:0000256" key="5">
    <source>
        <dbReference type="ARBA" id="ARBA00022692"/>
    </source>
</evidence>
<evidence type="ECO:0000256" key="1">
    <source>
        <dbReference type="ARBA" id="ARBA00004429"/>
    </source>
</evidence>
<dbReference type="InterPro" id="IPR003004">
    <property type="entry name" value="GspF/PilC"/>
</dbReference>
<dbReference type="FunFam" id="1.20.81.30:FF:000001">
    <property type="entry name" value="Type II secretion system protein F"/>
    <property type="match status" value="1"/>
</dbReference>
<reference evidence="10" key="2">
    <citation type="journal article" date="2021" name="Microbiome">
        <title>Successional dynamics and alternative stable states in a saline activated sludge microbial community over 9 years.</title>
        <authorList>
            <person name="Wang Y."/>
            <person name="Ye J."/>
            <person name="Ju F."/>
            <person name="Liu L."/>
            <person name="Boyd J.A."/>
            <person name="Deng Y."/>
            <person name="Parks D.H."/>
            <person name="Jiang X."/>
            <person name="Yin X."/>
            <person name="Woodcroft B.J."/>
            <person name="Tyson G.W."/>
            <person name="Hugenholtz P."/>
            <person name="Polz M.F."/>
            <person name="Zhang T."/>
        </authorList>
    </citation>
    <scope>NUCLEOTIDE SEQUENCE</scope>
    <source>
        <strain evidence="10">HKST-UBA12</strain>
    </source>
</reference>
<feature type="transmembrane region" description="Helical" evidence="8">
    <location>
        <begin position="375"/>
        <end position="396"/>
    </location>
</feature>
<evidence type="ECO:0000313" key="11">
    <source>
        <dbReference type="Proteomes" id="UP000760819"/>
    </source>
</evidence>
<sequence length="406" mass="45077">MAEYKYTATNADGVILSDTVLAENEEEVEIQLHKENLQLVNLRLIPEAKGSTIDNMLHRVNNNDKAQFLEYFASMLEAGLSINDVLQAFYEDLDKPELRRFVKDTQYSLRNGKSLSECFAAYPKLFPELYVGMVKVGEASGTLAQSLRQLATQLKKSNELTGKVRNAMIYPVILVVALTSVIVILVIVVFPKLEEFFSNSSLELPALTQTVIGISKFATGYWYIIIGSIVLLIFIYKQMMKEKRFRIMRSKLMLKIPIFGPLNRTVNVALFARTFGSLLSTGVNILESADVVKATLSNDVYKDIMDDIKQDISVGNTLADSMKKHPENFSPFEIRVLSISDRTGEVAEGLTNVAEFYEQKVYGLLSGLSSAIEPILLLGMGGIVVAIALSVITPIYQLLSSVNSSV</sequence>
<feature type="domain" description="Type II secretion system protein GspF" evidence="9">
    <location>
        <begin position="68"/>
        <end position="191"/>
    </location>
</feature>
<dbReference type="InterPro" id="IPR018076">
    <property type="entry name" value="T2SS_GspF_dom"/>
</dbReference>
<comment type="subcellular location">
    <subcellularLocation>
        <location evidence="1">Cell inner membrane</location>
        <topology evidence="1">Multi-pass membrane protein</topology>
    </subcellularLocation>
</comment>
<evidence type="ECO:0000256" key="8">
    <source>
        <dbReference type="SAM" id="Phobius"/>
    </source>
</evidence>
<dbReference type="GO" id="GO:0005886">
    <property type="term" value="C:plasma membrane"/>
    <property type="evidence" value="ECO:0007669"/>
    <property type="project" value="UniProtKB-SubCell"/>
</dbReference>
<dbReference type="PANTHER" id="PTHR30012">
    <property type="entry name" value="GENERAL SECRETION PATHWAY PROTEIN"/>
    <property type="match status" value="1"/>
</dbReference>
<keyword evidence="7 8" id="KW-0472">Membrane</keyword>
<dbReference type="Pfam" id="PF00482">
    <property type="entry name" value="T2SSF"/>
    <property type="match status" value="2"/>
</dbReference>
<keyword evidence="5 8" id="KW-0812">Transmembrane</keyword>
<dbReference type="InterPro" id="IPR042094">
    <property type="entry name" value="T2SS_GspF_sf"/>
</dbReference>
<proteinExistence type="inferred from homology"/>
<reference evidence="10" key="1">
    <citation type="submission" date="2020-04" db="EMBL/GenBank/DDBJ databases">
        <authorList>
            <person name="Zhang T."/>
        </authorList>
    </citation>
    <scope>NUCLEOTIDE SEQUENCE</scope>
    <source>
        <strain evidence="10">HKST-UBA12</strain>
    </source>
</reference>
<evidence type="ECO:0000256" key="7">
    <source>
        <dbReference type="ARBA" id="ARBA00023136"/>
    </source>
</evidence>
<comment type="caution">
    <text evidence="10">The sequence shown here is derived from an EMBL/GenBank/DDBJ whole genome shotgun (WGS) entry which is preliminary data.</text>
</comment>
<dbReference type="AlphaFoldDB" id="A0A955KZU8"/>
<dbReference type="EMBL" id="JAGQLI010000013">
    <property type="protein sequence ID" value="MCA9378826.1"/>
    <property type="molecule type" value="Genomic_DNA"/>
</dbReference>
<organism evidence="10 11">
    <name type="scientific">Candidatus Dojkabacteria bacterium</name>
    <dbReference type="NCBI Taxonomy" id="2099670"/>
    <lineage>
        <taxon>Bacteria</taxon>
        <taxon>Candidatus Dojkabacteria</taxon>
    </lineage>
</organism>
<protein>
    <submittedName>
        <fullName evidence="10">Type II secretion system F family protein</fullName>
    </submittedName>
</protein>
<gene>
    <name evidence="10" type="ORF">KC640_00200</name>
</gene>
<comment type="similarity">
    <text evidence="2">Belongs to the GSP F family.</text>
</comment>
<evidence type="ECO:0000313" key="10">
    <source>
        <dbReference type="EMBL" id="MCA9378826.1"/>
    </source>
</evidence>
<feature type="domain" description="Type II secretion system protein GspF" evidence="9">
    <location>
        <begin position="271"/>
        <end position="394"/>
    </location>
</feature>
<dbReference type="Gene3D" id="1.20.81.30">
    <property type="entry name" value="Type II secretion system (T2SS), domain F"/>
    <property type="match status" value="2"/>
</dbReference>
<evidence type="ECO:0000259" key="9">
    <source>
        <dbReference type="Pfam" id="PF00482"/>
    </source>
</evidence>
<keyword evidence="4" id="KW-0997">Cell inner membrane</keyword>
<name>A0A955KZU8_9BACT</name>
<evidence type="ECO:0000256" key="3">
    <source>
        <dbReference type="ARBA" id="ARBA00022475"/>
    </source>
</evidence>